<comment type="subcellular location">
    <subcellularLocation>
        <location evidence="1">Membrane</location>
        <topology evidence="1">Multi-pass membrane protein</topology>
    </subcellularLocation>
</comment>
<feature type="transmembrane region" description="Helical" evidence="5">
    <location>
        <begin position="12"/>
        <end position="32"/>
    </location>
</feature>
<dbReference type="AlphaFoldDB" id="A0A067CGX4"/>
<dbReference type="GO" id="GO:0005774">
    <property type="term" value="C:vacuolar membrane"/>
    <property type="evidence" value="ECO:0007669"/>
    <property type="project" value="TreeGrafter"/>
</dbReference>
<sequence>MAKAPFLTTEDIKTCFSLFCVVCGIGTLSMPANYARAGYVWATIATVYMAAINIYASVCISKLMLAAPRGVKTLGDIGDWVFGASGRAAMTVAYLLSCTMASIMFLVLGGSILVELFPSSYDDTTWIILMAASLLPLCLVPTVQESAGTATAGAIGIILADGIALYLLDTNVNAPTGVSAPPPEITLSGVTTAFGSLSLAYAAGTIIPTLQREHSQPERMPRVITVTLTIVSIFFLLVSVLGDFKVGCQIPGNLLFAITGDKLGFEASRGGIILAYLFMFIHIAIAFGLVLFPTLFFFERVLLGMHKEAARPEYNDVESPKDSATTDESDAHYDASEAYKAPGAYLKAAIVRTVIVIICVVIAIVFKNKFSDLLDFVGASTTSTCCIILPMVFYLKQFYATLPLLEKAFAIVSIIATTALAIYVTIQTGSNLFAPADAAAVRFPYCAAEFQHYVFTNQTHYQL</sequence>
<organism evidence="7 8">
    <name type="scientific">Saprolegnia parasitica (strain CBS 223.65)</name>
    <dbReference type="NCBI Taxonomy" id="695850"/>
    <lineage>
        <taxon>Eukaryota</taxon>
        <taxon>Sar</taxon>
        <taxon>Stramenopiles</taxon>
        <taxon>Oomycota</taxon>
        <taxon>Saprolegniomycetes</taxon>
        <taxon>Saprolegniales</taxon>
        <taxon>Saprolegniaceae</taxon>
        <taxon>Saprolegnia</taxon>
    </lineage>
</organism>
<feature type="transmembrane region" description="Helical" evidence="5">
    <location>
        <begin position="222"/>
        <end position="242"/>
    </location>
</feature>
<keyword evidence="8" id="KW-1185">Reference proteome</keyword>
<dbReference type="VEuPathDB" id="FungiDB:SPRG_08721"/>
<evidence type="ECO:0000256" key="3">
    <source>
        <dbReference type="ARBA" id="ARBA00022989"/>
    </source>
</evidence>
<reference evidence="7 8" key="1">
    <citation type="journal article" date="2013" name="PLoS Genet.">
        <title>Distinctive expansion of potential virulence genes in the genome of the oomycete fish pathogen Saprolegnia parasitica.</title>
        <authorList>
            <person name="Jiang R.H."/>
            <person name="de Bruijn I."/>
            <person name="Haas B.J."/>
            <person name="Belmonte R."/>
            <person name="Lobach L."/>
            <person name="Christie J."/>
            <person name="van den Ackerveken G."/>
            <person name="Bottin A."/>
            <person name="Bulone V."/>
            <person name="Diaz-Moreno S.M."/>
            <person name="Dumas B."/>
            <person name="Fan L."/>
            <person name="Gaulin E."/>
            <person name="Govers F."/>
            <person name="Grenville-Briggs L.J."/>
            <person name="Horner N.R."/>
            <person name="Levin J.Z."/>
            <person name="Mammella M."/>
            <person name="Meijer H.J."/>
            <person name="Morris P."/>
            <person name="Nusbaum C."/>
            <person name="Oome S."/>
            <person name="Phillips A.J."/>
            <person name="van Rooyen D."/>
            <person name="Rzeszutek E."/>
            <person name="Saraiva M."/>
            <person name="Secombes C.J."/>
            <person name="Seidl M.F."/>
            <person name="Snel B."/>
            <person name="Stassen J.H."/>
            <person name="Sykes S."/>
            <person name="Tripathy S."/>
            <person name="van den Berg H."/>
            <person name="Vega-Arreguin J.C."/>
            <person name="Wawra S."/>
            <person name="Young S.K."/>
            <person name="Zeng Q."/>
            <person name="Dieguez-Uribeondo J."/>
            <person name="Russ C."/>
            <person name="Tyler B.M."/>
            <person name="van West P."/>
        </authorList>
    </citation>
    <scope>NUCLEOTIDE SEQUENCE [LARGE SCALE GENOMIC DNA]</scope>
    <source>
        <strain evidence="7 8">CBS 223.65</strain>
    </source>
</reference>
<dbReference type="OrthoDB" id="40134at2759"/>
<feature type="transmembrane region" description="Helical" evidence="5">
    <location>
        <begin position="150"/>
        <end position="168"/>
    </location>
</feature>
<evidence type="ECO:0000256" key="5">
    <source>
        <dbReference type="SAM" id="Phobius"/>
    </source>
</evidence>
<keyword evidence="2 5" id="KW-0812">Transmembrane</keyword>
<keyword evidence="4 5" id="KW-0472">Membrane</keyword>
<gene>
    <name evidence="7" type="ORF">SPRG_08721</name>
</gene>
<evidence type="ECO:0000313" key="7">
    <source>
        <dbReference type="EMBL" id="KDO26067.1"/>
    </source>
</evidence>
<feature type="transmembrane region" description="Helical" evidence="5">
    <location>
        <begin position="273"/>
        <end position="298"/>
    </location>
</feature>
<dbReference type="GO" id="GO:0015179">
    <property type="term" value="F:L-amino acid transmembrane transporter activity"/>
    <property type="evidence" value="ECO:0007669"/>
    <property type="project" value="TreeGrafter"/>
</dbReference>
<dbReference type="OMA" id="EINNDHE"/>
<feature type="transmembrane region" description="Helical" evidence="5">
    <location>
        <begin position="92"/>
        <end position="114"/>
    </location>
</feature>
<feature type="domain" description="Amino acid transporter transmembrane" evidence="6">
    <location>
        <begin position="13"/>
        <end position="428"/>
    </location>
</feature>
<dbReference type="Proteomes" id="UP000030745">
    <property type="component" value="Unassembled WGS sequence"/>
</dbReference>
<evidence type="ECO:0000256" key="2">
    <source>
        <dbReference type="ARBA" id="ARBA00022692"/>
    </source>
</evidence>
<name>A0A067CGX4_SAPPC</name>
<feature type="transmembrane region" description="Helical" evidence="5">
    <location>
        <begin position="126"/>
        <end position="143"/>
    </location>
</feature>
<evidence type="ECO:0000256" key="1">
    <source>
        <dbReference type="ARBA" id="ARBA00004141"/>
    </source>
</evidence>
<feature type="transmembrane region" description="Helical" evidence="5">
    <location>
        <begin position="373"/>
        <end position="395"/>
    </location>
</feature>
<evidence type="ECO:0000256" key="4">
    <source>
        <dbReference type="ARBA" id="ARBA00023136"/>
    </source>
</evidence>
<dbReference type="InterPro" id="IPR013057">
    <property type="entry name" value="AA_transpt_TM"/>
</dbReference>
<dbReference type="KEGG" id="spar:SPRG_08721"/>
<dbReference type="PANTHER" id="PTHR22950:SF349">
    <property type="entry name" value="AMINO ACID TRANSPORTER TRANSMEMBRANE DOMAIN-CONTAINING PROTEIN"/>
    <property type="match status" value="1"/>
</dbReference>
<feature type="transmembrane region" description="Helical" evidence="5">
    <location>
        <begin position="349"/>
        <end position="367"/>
    </location>
</feature>
<dbReference type="RefSeq" id="XP_012203350.1">
    <property type="nucleotide sequence ID" value="XM_012347960.1"/>
</dbReference>
<feature type="transmembrane region" description="Helical" evidence="5">
    <location>
        <begin position="407"/>
        <end position="426"/>
    </location>
</feature>
<accession>A0A067CGX4</accession>
<dbReference type="GeneID" id="24130930"/>
<evidence type="ECO:0000313" key="8">
    <source>
        <dbReference type="Proteomes" id="UP000030745"/>
    </source>
</evidence>
<dbReference type="EMBL" id="KK583227">
    <property type="protein sequence ID" value="KDO26067.1"/>
    <property type="molecule type" value="Genomic_DNA"/>
</dbReference>
<dbReference type="Pfam" id="PF01490">
    <property type="entry name" value="Aa_trans"/>
    <property type="match status" value="1"/>
</dbReference>
<feature type="transmembrane region" description="Helical" evidence="5">
    <location>
        <begin position="188"/>
        <end position="210"/>
    </location>
</feature>
<proteinExistence type="predicted"/>
<keyword evidence="3 5" id="KW-1133">Transmembrane helix</keyword>
<protein>
    <recommendedName>
        <fullName evidence="6">Amino acid transporter transmembrane domain-containing protein</fullName>
    </recommendedName>
</protein>
<dbReference type="PANTHER" id="PTHR22950">
    <property type="entry name" value="AMINO ACID TRANSPORTER"/>
    <property type="match status" value="1"/>
</dbReference>
<feature type="transmembrane region" description="Helical" evidence="5">
    <location>
        <begin position="38"/>
        <end position="60"/>
    </location>
</feature>
<evidence type="ECO:0000259" key="6">
    <source>
        <dbReference type="Pfam" id="PF01490"/>
    </source>
</evidence>